<proteinExistence type="predicted"/>
<evidence type="ECO:0000313" key="1">
    <source>
        <dbReference type="EMBL" id="MEQ2535028.1"/>
    </source>
</evidence>
<comment type="caution">
    <text evidence="1">The sequence shown here is derived from an EMBL/GenBank/DDBJ whole genome shotgun (WGS) entry which is preliminary data.</text>
</comment>
<organism evidence="1 2">
    <name type="scientific">Lachnospira intestinalis</name>
    <dbReference type="NCBI Taxonomy" id="3133158"/>
    <lineage>
        <taxon>Bacteria</taxon>
        <taxon>Bacillati</taxon>
        <taxon>Bacillota</taxon>
        <taxon>Clostridia</taxon>
        <taxon>Lachnospirales</taxon>
        <taxon>Lachnospiraceae</taxon>
        <taxon>Lachnospira</taxon>
    </lineage>
</organism>
<dbReference type="Proteomes" id="UP001480973">
    <property type="component" value="Unassembled WGS sequence"/>
</dbReference>
<sequence>MEIGYRIYIPLKKFSLKYKYFCYFDIRDYVADNLFAKNNVSVKYEKEACRPDSDFIIVFCKVKKYEVGSFLNSLFELNNKMLLLGYSEYQNFCKNIYETIMENLAVGC</sequence>
<reference evidence="1 2" key="1">
    <citation type="submission" date="2024-03" db="EMBL/GenBank/DDBJ databases">
        <title>Human intestinal bacterial collection.</title>
        <authorList>
            <person name="Pauvert C."/>
            <person name="Hitch T.C.A."/>
            <person name="Clavel T."/>
        </authorList>
    </citation>
    <scope>NUCLEOTIDE SEQUENCE [LARGE SCALE GENOMIC DNA]</scope>
    <source>
        <strain evidence="1 2">CLA-JM-H10</strain>
    </source>
</reference>
<keyword evidence="2" id="KW-1185">Reference proteome</keyword>
<name>A0ABV1GNG0_9FIRM</name>
<evidence type="ECO:0000313" key="2">
    <source>
        <dbReference type="Proteomes" id="UP001480973"/>
    </source>
</evidence>
<dbReference type="EMBL" id="JBBMES010000007">
    <property type="protein sequence ID" value="MEQ2535028.1"/>
    <property type="molecule type" value="Genomic_DNA"/>
</dbReference>
<protein>
    <submittedName>
        <fullName evidence="1">Uncharacterized protein</fullName>
    </submittedName>
</protein>
<gene>
    <name evidence="1" type="ORF">WMO38_07850</name>
</gene>
<accession>A0ABV1GNG0</accession>